<feature type="transmembrane region" description="Helical" evidence="6">
    <location>
        <begin position="364"/>
        <end position="383"/>
    </location>
</feature>
<feature type="transmembrane region" description="Helical" evidence="6">
    <location>
        <begin position="86"/>
        <end position="109"/>
    </location>
</feature>
<dbReference type="PROSITE" id="PS50850">
    <property type="entry name" value="MFS"/>
    <property type="match status" value="1"/>
</dbReference>
<dbReference type="EMBL" id="JAPQKT010000006">
    <property type="protein sequence ID" value="KAJ5227275.1"/>
    <property type="molecule type" value="Genomic_DNA"/>
</dbReference>
<feature type="transmembrane region" description="Helical" evidence="6">
    <location>
        <begin position="146"/>
        <end position="168"/>
    </location>
</feature>
<feature type="transmembrane region" description="Helical" evidence="6">
    <location>
        <begin position="121"/>
        <end position="140"/>
    </location>
</feature>
<dbReference type="Pfam" id="PF07690">
    <property type="entry name" value="MFS_1"/>
    <property type="match status" value="1"/>
</dbReference>
<dbReference type="GO" id="GO:0022857">
    <property type="term" value="F:transmembrane transporter activity"/>
    <property type="evidence" value="ECO:0007669"/>
    <property type="project" value="InterPro"/>
</dbReference>
<evidence type="ECO:0000256" key="6">
    <source>
        <dbReference type="SAM" id="Phobius"/>
    </source>
</evidence>
<feature type="transmembrane region" description="Helical" evidence="6">
    <location>
        <begin position="278"/>
        <end position="301"/>
    </location>
</feature>
<dbReference type="PANTHER" id="PTHR23502">
    <property type="entry name" value="MAJOR FACILITATOR SUPERFAMILY"/>
    <property type="match status" value="1"/>
</dbReference>
<keyword evidence="4 6" id="KW-0472">Membrane</keyword>
<evidence type="ECO:0000256" key="3">
    <source>
        <dbReference type="ARBA" id="ARBA00022989"/>
    </source>
</evidence>
<feature type="region of interest" description="Disordered" evidence="5">
    <location>
        <begin position="1"/>
        <end position="25"/>
    </location>
</feature>
<feature type="transmembrane region" description="Helical" evidence="6">
    <location>
        <begin position="422"/>
        <end position="445"/>
    </location>
</feature>
<accession>A0A9W9NW91</accession>
<evidence type="ECO:0000259" key="7">
    <source>
        <dbReference type="PROSITE" id="PS50850"/>
    </source>
</evidence>
<evidence type="ECO:0000313" key="8">
    <source>
        <dbReference type="EMBL" id="KAJ5227275.1"/>
    </source>
</evidence>
<gene>
    <name evidence="8" type="ORF">N7469_007281</name>
</gene>
<dbReference type="Gene3D" id="1.20.1250.20">
    <property type="entry name" value="MFS general substrate transporter like domains"/>
    <property type="match status" value="1"/>
</dbReference>
<feature type="transmembrane region" description="Helical" evidence="6">
    <location>
        <begin position="389"/>
        <end position="410"/>
    </location>
</feature>
<evidence type="ECO:0000256" key="1">
    <source>
        <dbReference type="ARBA" id="ARBA00004141"/>
    </source>
</evidence>
<dbReference type="OrthoDB" id="446368at2759"/>
<comment type="subcellular location">
    <subcellularLocation>
        <location evidence="1">Membrane</location>
        <topology evidence="1">Multi-pass membrane protein</topology>
    </subcellularLocation>
</comment>
<feature type="transmembrane region" description="Helical" evidence="6">
    <location>
        <begin position="207"/>
        <end position="229"/>
    </location>
</feature>
<evidence type="ECO:0000256" key="2">
    <source>
        <dbReference type="ARBA" id="ARBA00022692"/>
    </source>
</evidence>
<feature type="domain" description="Major facilitator superfamily (MFS) profile" evidence="7">
    <location>
        <begin position="54"/>
        <end position="486"/>
    </location>
</feature>
<feature type="transmembrane region" description="Helical" evidence="6">
    <location>
        <begin position="321"/>
        <end position="343"/>
    </location>
</feature>
<evidence type="ECO:0000256" key="4">
    <source>
        <dbReference type="ARBA" id="ARBA00023136"/>
    </source>
</evidence>
<feature type="transmembrane region" description="Helical" evidence="6">
    <location>
        <begin position="180"/>
        <end position="201"/>
    </location>
</feature>
<reference evidence="8" key="1">
    <citation type="submission" date="2022-11" db="EMBL/GenBank/DDBJ databases">
        <authorList>
            <person name="Petersen C."/>
        </authorList>
    </citation>
    <scope>NUCLEOTIDE SEQUENCE</scope>
    <source>
        <strain evidence="8">IBT 23319</strain>
    </source>
</reference>
<evidence type="ECO:0000256" key="5">
    <source>
        <dbReference type="SAM" id="MobiDB-lite"/>
    </source>
</evidence>
<sequence>MSTKTNTTTTDPGEVEKTPFYDGHGTEEDPFVVEFQKDDPGNPMNWGSFRKWFITSIVTTSVFAVTLTSSAYAVSANEVFEDFPKISSEIFTLGLSLFVLGFAIGPALWGPLSELYGRQKLWIITHVAMVAFLGGSAGSQNIATLLILRFFAGTFGASPLVNSGGTIADLFPPAQRGLALTVYCVAPFLGPVLGPVMGGFISENIGWRWVQGVCTIFIGVVGILGVVFVPETYGPVLLQNRAKHLSKTTANVYISVLEKSQGKKKPSEVFKRALFRPWIFLFLEPIVLVASVYMAIIYGTVYMFMGAMPIVYNEDRGWSEGIGGLSFLGITVGIIFGLLYAIWDNNTRYMKLILSKSATAESRLPPAIIGGVALPIGMFAFAWTNFPSIHWSVSIILSAPFGFGCVLVLLPIMNYLIDSYTIYAASVLAAAAIFRSVIGAVFPLFTTQMYHNLGIHWASSIPAFLTLACMPFPLIMYRYGEQVRMKCKYSFEAAETMKKMQMQQAQANQAKEEEETKDVSE</sequence>
<dbReference type="Proteomes" id="UP001147733">
    <property type="component" value="Unassembled WGS sequence"/>
</dbReference>
<proteinExistence type="predicted"/>
<dbReference type="InterPro" id="IPR036259">
    <property type="entry name" value="MFS_trans_sf"/>
</dbReference>
<keyword evidence="9" id="KW-1185">Reference proteome</keyword>
<dbReference type="GeneID" id="81385366"/>
<comment type="caution">
    <text evidence="8">The sequence shown here is derived from an EMBL/GenBank/DDBJ whole genome shotgun (WGS) entry which is preliminary data.</text>
</comment>
<feature type="compositionally biased region" description="Polar residues" evidence="5">
    <location>
        <begin position="1"/>
        <end position="11"/>
    </location>
</feature>
<dbReference type="AlphaFoldDB" id="A0A9W9NW91"/>
<dbReference type="SUPFAM" id="SSF103473">
    <property type="entry name" value="MFS general substrate transporter"/>
    <property type="match status" value="1"/>
</dbReference>
<dbReference type="RefSeq" id="XP_056499640.1">
    <property type="nucleotide sequence ID" value="XM_056646199.1"/>
</dbReference>
<protein>
    <recommendedName>
        <fullName evidence="7">Major facilitator superfamily (MFS) profile domain-containing protein</fullName>
    </recommendedName>
</protein>
<dbReference type="InterPro" id="IPR020846">
    <property type="entry name" value="MFS_dom"/>
</dbReference>
<feature type="transmembrane region" description="Helical" evidence="6">
    <location>
        <begin position="52"/>
        <end position="74"/>
    </location>
</feature>
<dbReference type="CDD" id="cd17323">
    <property type="entry name" value="MFS_Tpo1_MDR_like"/>
    <property type="match status" value="1"/>
</dbReference>
<reference evidence="8" key="2">
    <citation type="journal article" date="2023" name="IMA Fungus">
        <title>Comparative genomic study of the Penicillium genus elucidates a diverse pangenome and 15 lateral gene transfer events.</title>
        <authorList>
            <person name="Petersen C."/>
            <person name="Sorensen T."/>
            <person name="Nielsen M.R."/>
            <person name="Sondergaard T.E."/>
            <person name="Sorensen J.L."/>
            <person name="Fitzpatrick D.A."/>
            <person name="Frisvad J.C."/>
            <person name="Nielsen K.L."/>
        </authorList>
    </citation>
    <scope>NUCLEOTIDE SEQUENCE</scope>
    <source>
        <strain evidence="8">IBT 23319</strain>
    </source>
</reference>
<feature type="compositionally biased region" description="Basic and acidic residues" evidence="5">
    <location>
        <begin position="14"/>
        <end position="25"/>
    </location>
</feature>
<dbReference type="FunFam" id="1.20.1250.20:FF:000011">
    <property type="entry name" value="MFS multidrug transporter, putative"/>
    <property type="match status" value="1"/>
</dbReference>
<keyword evidence="3 6" id="KW-1133">Transmembrane helix</keyword>
<dbReference type="PANTHER" id="PTHR23502:SF158">
    <property type="entry name" value="MULTIDRUG TRANSPORTER, PUTATIVE (AFU_ORTHOLOGUE AFUA_3G01890)-RELATED"/>
    <property type="match status" value="1"/>
</dbReference>
<dbReference type="InterPro" id="IPR011701">
    <property type="entry name" value="MFS"/>
</dbReference>
<keyword evidence="2 6" id="KW-0812">Transmembrane</keyword>
<feature type="transmembrane region" description="Helical" evidence="6">
    <location>
        <begin position="457"/>
        <end position="477"/>
    </location>
</feature>
<dbReference type="GO" id="GO:0005886">
    <property type="term" value="C:plasma membrane"/>
    <property type="evidence" value="ECO:0007669"/>
    <property type="project" value="TreeGrafter"/>
</dbReference>
<evidence type="ECO:0000313" key="9">
    <source>
        <dbReference type="Proteomes" id="UP001147733"/>
    </source>
</evidence>
<organism evidence="8 9">
    <name type="scientific">Penicillium citrinum</name>
    <dbReference type="NCBI Taxonomy" id="5077"/>
    <lineage>
        <taxon>Eukaryota</taxon>
        <taxon>Fungi</taxon>
        <taxon>Dikarya</taxon>
        <taxon>Ascomycota</taxon>
        <taxon>Pezizomycotina</taxon>
        <taxon>Eurotiomycetes</taxon>
        <taxon>Eurotiomycetidae</taxon>
        <taxon>Eurotiales</taxon>
        <taxon>Aspergillaceae</taxon>
        <taxon>Penicillium</taxon>
    </lineage>
</organism>
<name>A0A9W9NW91_PENCI</name>